<proteinExistence type="predicted"/>
<dbReference type="Proteomes" id="UP000324222">
    <property type="component" value="Unassembled WGS sequence"/>
</dbReference>
<dbReference type="AlphaFoldDB" id="A0A5B7CIH5"/>
<evidence type="ECO:0000313" key="1">
    <source>
        <dbReference type="EMBL" id="MPC09492.1"/>
    </source>
</evidence>
<comment type="caution">
    <text evidence="1">The sequence shown here is derived from an EMBL/GenBank/DDBJ whole genome shotgun (WGS) entry which is preliminary data.</text>
</comment>
<sequence>MHQVEVGLPIIPAHTEKPIAQQTHPSTITAHTETSHLCPCVCSWVIPEVCQAFLLYIRGTAHSPFPLSTKSASSFSPLHTIKSGSTRVGGRGIMSPHSVQETIHHSNSYPTSPPGHGGTGGPFISVRVIALHCAQAGRAVTPSHRVQPAVSVGGHGRQLSPGVGGRVISLHCIESLESVPAAHHVQLAIQHCYAKLEAAASHGAHAGPAVGPQHTPMLWEASSLTYPHQHSLTHPHTSTCTEQKTVVFILLPLHPPLLESMPPTTYMSPTVDLRGLVRGDCRADRRSGSR</sequence>
<dbReference type="EMBL" id="VSRR010000072">
    <property type="protein sequence ID" value="MPC09492.1"/>
    <property type="molecule type" value="Genomic_DNA"/>
</dbReference>
<evidence type="ECO:0000313" key="2">
    <source>
        <dbReference type="Proteomes" id="UP000324222"/>
    </source>
</evidence>
<keyword evidence="2" id="KW-1185">Reference proteome</keyword>
<protein>
    <submittedName>
        <fullName evidence="1">Uncharacterized protein</fullName>
    </submittedName>
</protein>
<reference evidence="1 2" key="1">
    <citation type="submission" date="2019-05" db="EMBL/GenBank/DDBJ databases">
        <title>Another draft genome of Portunus trituberculatus and its Hox gene families provides insights of decapod evolution.</title>
        <authorList>
            <person name="Jeong J.-H."/>
            <person name="Song I."/>
            <person name="Kim S."/>
            <person name="Choi T."/>
            <person name="Kim D."/>
            <person name="Ryu S."/>
            <person name="Kim W."/>
        </authorList>
    </citation>
    <scope>NUCLEOTIDE SEQUENCE [LARGE SCALE GENOMIC DNA]</scope>
    <source>
        <tissue evidence="1">Muscle</tissue>
    </source>
</reference>
<organism evidence="1 2">
    <name type="scientific">Portunus trituberculatus</name>
    <name type="common">Swimming crab</name>
    <name type="synonym">Neptunus trituberculatus</name>
    <dbReference type="NCBI Taxonomy" id="210409"/>
    <lineage>
        <taxon>Eukaryota</taxon>
        <taxon>Metazoa</taxon>
        <taxon>Ecdysozoa</taxon>
        <taxon>Arthropoda</taxon>
        <taxon>Crustacea</taxon>
        <taxon>Multicrustacea</taxon>
        <taxon>Malacostraca</taxon>
        <taxon>Eumalacostraca</taxon>
        <taxon>Eucarida</taxon>
        <taxon>Decapoda</taxon>
        <taxon>Pleocyemata</taxon>
        <taxon>Brachyura</taxon>
        <taxon>Eubrachyura</taxon>
        <taxon>Portunoidea</taxon>
        <taxon>Portunidae</taxon>
        <taxon>Portuninae</taxon>
        <taxon>Portunus</taxon>
    </lineage>
</organism>
<accession>A0A5B7CIH5</accession>
<name>A0A5B7CIH5_PORTR</name>
<gene>
    <name evidence="1" type="ORF">E2C01_002105</name>
</gene>